<name>B4INT7_DROSE</name>
<proteinExistence type="predicted"/>
<reference evidence="1 2" key="1">
    <citation type="journal article" date="2007" name="Nature">
        <title>Evolution of genes and genomes on the Drosophila phylogeny.</title>
        <authorList>
            <consortium name="Drosophila 12 Genomes Consortium"/>
            <person name="Clark A.G."/>
            <person name="Eisen M.B."/>
            <person name="Smith D.R."/>
            <person name="Bergman C.M."/>
            <person name="Oliver B."/>
            <person name="Markow T.A."/>
            <person name="Kaufman T.C."/>
            <person name="Kellis M."/>
            <person name="Gelbart W."/>
            <person name="Iyer V.N."/>
            <person name="Pollard D.A."/>
            <person name="Sackton T.B."/>
            <person name="Larracuente A.M."/>
            <person name="Singh N.D."/>
            <person name="Abad J.P."/>
            <person name="Abt D.N."/>
            <person name="Adryan B."/>
            <person name="Aguade M."/>
            <person name="Akashi H."/>
            <person name="Anderson W.W."/>
            <person name="Aquadro C.F."/>
            <person name="Ardell D.H."/>
            <person name="Arguello R."/>
            <person name="Artieri C.G."/>
            <person name="Barbash D.A."/>
            <person name="Barker D."/>
            <person name="Barsanti P."/>
            <person name="Batterham P."/>
            <person name="Batzoglou S."/>
            <person name="Begun D."/>
            <person name="Bhutkar A."/>
            <person name="Blanco E."/>
            <person name="Bosak S.A."/>
            <person name="Bradley R.K."/>
            <person name="Brand A.D."/>
            <person name="Brent M.R."/>
            <person name="Brooks A.N."/>
            <person name="Brown R.H."/>
            <person name="Butlin R.K."/>
            <person name="Caggese C."/>
            <person name="Calvi B.R."/>
            <person name="Bernardo de Carvalho A."/>
            <person name="Caspi A."/>
            <person name="Castrezana S."/>
            <person name="Celniker S.E."/>
            <person name="Chang J.L."/>
            <person name="Chapple C."/>
            <person name="Chatterji S."/>
            <person name="Chinwalla A."/>
            <person name="Civetta A."/>
            <person name="Clifton S.W."/>
            <person name="Comeron J.M."/>
            <person name="Costello J.C."/>
            <person name="Coyne J.A."/>
            <person name="Daub J."/>
            <person name="David R.G."/>
            <person name="Delcher A.L."/>
            <person name="Delehaunty K."/>
            <person name="Do C.B."/>
            <person name="Ebling H."/>
            <person name="Edwards K."/>
            <person name="Eickbush T."/>
            <person name="Evans J.D."/>
            <person name="Filipski A."/>
            <person name="Findeiss S."/>
            <person name="Freyhult E."/>
            <person name="Fulton L."/>
            <person name="Fulton R."/>
            <person name="Garcia A.C."/>
            <person name="Gardiner A."/>
            <person name="Garfield D.A."/>
            <person name="Garvin B.E."/>
            <person name="Gibson G."/>
            <person name="Gilbert D."/>
            <person name="Gnerre S."/>
            <person name="Godfrey J."/>
            <person name="Good R."/>
            <person name="Gotea V."/>
            <person name="Gravely B."/>
            <person name="Greenberg A.J."/>
            <person name="Griffiths-Jones S."/>
            <person name="Gross S."/>
            <person name="Guigo R."/>
            <person name="Gustafson E.A."/>
            <person name="Haerty W."/>
            <person name="Hahn M.W."/>
            <person name="Halligan D.L."/>
            <person name="Halpern A.L."/>
            <person name="Halter G.M."/>
            <person name="Han M.V."/>
            <person name="Heger A."/>
            <person name="Hillier L."/>
            <person name="Hinrichs A.S."/>
            <person name="Holmes I."/>
            <person name="Hoskins R.A."/>
            <person name="Hubisz M.J."/>
            <person name="Hultmark D."/>
            <person name="Huntley M.A."/>
            <person name="Jaffe D.B."/>
            <person name="Jagadeeshan S."/>
            <person name="Jeck W.R."/>
            <person name="Johnson J."/>
            <person name="Jones C.D."/>
            <person name="Jordan W.C."/>
            <person name="Karpen G.H."/>
            <person name="Kataoka E."/>
            <person name="Keightley P.D."/>
            <person name="Kheradpour P."/>
            <person name="Kirkness E.F."/>
            <person name="Koerich L.B."/>
            <person name="Kristiansen K."/>
            <person name="Kudrna D."/>
            <person name="Kulathinal R.J."/>
            <person name="Kumar S."/>
            <person name="Kwok R."/>
            <person name="Lander E."/>
            <person name="Langley C.H."/>
            <person name="Lapoint R."/>
            <person name="Lazzaro B.P."/>
            <person name="Lee S.J."/>
            <person name="Levesque L."/>
            <person name="Li R."/>
            <person name="Lin C.F."/>
            <person name="Lin M.F."/>
            <person name="Lindblad-Toh K."/>
            <person name="Llopart A."/>
            <person name="Long M."/>
            <person name="Low L."/>
            <person name="Lozovsky E."/>
            <person name="Lu J."/>
            <person name="Luo M."/>
            <person name="Machado C.A."/>
            <person name="Makalowski W."/>
            <person name="Marzo M."/>
            <person name="Matsuda M."/>
            <person name="Matzkin L."/>
            <person name="McAllister B."/>
            <person name="McBride C.S."/>
            <person name="McKernan B."/>
            <person name="McKernan K."/>
            <person name="Mendez-Lago M."/>
            <person name="Minx P."/>
            <person name="Mollenhauer M.U."/>
            <person name="Montooth K."/>
            <person name="Mount S.M."/>
            <person name="Mu X."/>
            <person name="Myers E."/>
            <person name="Negre B."/>
            <person name="Newfeld S."/>
            <person name="Nielsen R."/>
            <person name="Noor M.A."/>
            <person name="O'Grady P."/>
            <person name="Pachter L."/>
            <person name="Papaceit M."/>
            <person name="Parisi M.J."/>
            <person name="Parisi M."/>
            <person name="Parts L."/>
            <person name="Pedersen J.S."/>
            <person name="Pesole G."/>
            <person name="Phillippy A.M."/>
            <person name="Ponting C.P."/>
            <person name="Pop M."/>
            <person name="Porcelli D."/>
            <person name="Powell J.R."/>
            <person name="Prohaska S."/>
            <person name="Pruitt K."/>
            <person name="Puig M."/>
            <person name="Quesneville H."/>
            <person name="Ram K.R."/>
            <person name="Rand D."/>
            <person name="Rasmussen M.D."/>
            <person name="Reed L.K."/>
            <person name="Reenan R."/>
            <person name="Reily A."/>
            <person name="Remington K.A."/>
            <person name="Rieger T.T."/>
            <person name="Ritchie M.G."/>
            <person name="Robin C."/>
            <person name="Rogers Y.H."/>
            <person name="Rohde C."/>
            <person name="Rozas J."/>
            <person name="Rubenfield M.J."/>
            <person name="Ruiz A."/>
            <person name="Russo S."/>
            <person name="Salzberg S.L."/>
            <person name="Sanchez-Gracia A."/>
            <person name="Saranga D.J."/>
            <person name="Sato H."/>
            <person name="Schaeffer S.W."/>
            <person name="Schatz M.C."/>
            <person name="Schlenke T."/>
            <person name="Schwartz R."/>
            <person name="Segarra C."/>
            <person name="Singh R.S."/>
            <person name="Sirot L."/>
            <person name="Sirota M."/>
            <person name="Sisneros N.B."/>
            <person name="Smith C.D."/>
            <person name="Smith T.F."/>
            <person name="Spieth J."/>
            <person name="Stage D.E."/>
            <person name="Stark A."/>
            <person name="Stephan W."/>
            <person name="Strausberg R.L."/>
            <person name="Strempel S."/>
            <person name="Sturgill D."/>
            <person name="Sutton G."/>
            <person name="Sutton G.G."/>
            <person name="Tao W."/>
            <person name="Teichmann S."/>
            <person name="Tobari Y.N."/>
            <person name="Tomimura Y."/>
            <person name="Tsolas J.M."/>
            <person name="Valente V.L."/>
            <person name="Venter E."/>
            <person name="Venter J.C."/>
            <person name="Vicario S."/>
            <person name="Vieira F.G."/>
            <person name="Vilella A.J."/>
            <person name="Villasante A."/>
            <person name="Walenz B."/>
            <person name="Wang J."/>
            <person name="Wasserman M."/>
            <person name="Watts T."/>
            <person name="Wilson D."/>
            <person name="Wilson R.K."/>
            <person name="Wing R.A."/>
            <person name="Wolfner M.F."/>
            <person name="Wong A."/>
            <person name="Wong G.K."/>
            <person name="Wu C.I."/>
            <person name="Wu G."/>
            <person name="Yamamoto D."/>
            <person name="Yang H.P."/>
            <person name="Yang S.P."/>
            <person name="Yorke J.A."/>
            <person name="Yoshida K."/>
            <person name="Zdobnov E."/>
            <person name="Zhang P."/>
            <person name="Zhang Y."/>
            <person name="Zimin A.V."/>
            <person name="Baldwin J."/>
            <person name="Abdouelleil A."/>
            <person name="Abdulkadir J."/>
            <person name="Abebe A."/>
            <person name="Abera B."/>
            <person name="Abreu J."/>
            <person name="Acer S.C."/>
            <person name="Aftuck L."/>
            <person name="Alexander A."/>
            <person name="An P."/>
            <person name="Anderson E."/>
            <person name="Anderson S."/>
            <person name="Arachi H."/>
            <person name="Azer M."/>
            <person name="Bachantsang P."/>
            <person name="Barry A."/>
            <person name="Bayul T."/>
            <person name="Berlin A."/>
            <person name="Bessette D."/>
            <person name="Bloom T."/>
            <person name="Blye J."/>
            <person name="Boguslavskiy L."/>
            <person name="Bonnet C."/>
            <person name="Boukhgalter B."/>
            <person name="Bourzgui I."/>
            <person name="Brown A."/>
            <person name="Cahill P."/>
            <person name="Channer S."/>
            <person name="Cheshatsang Y."/>
            <person name="Chuda L."/>
            <person name="Citroen M."/>
            <person name="Collymore A."/>
            <person name="Cooke P."/>
            <person name="Costello M."/>
            <person name="D'Aco K."/>
            <person name="Daza R."/>
            <person name="De Haan G."/>
            <person name="DeGray S."/>
            <person name="DeMaso C."/>
            <person name="Dhargay N."/>
            <person name="Dooley K."/>
            <person name="Dooley E."/>
            <person name="Doricent M."/>
            <person name="Dorje P."/>
            <person name="Dorjee K."/>
            <person name="Dupes A."/>
            <person name="Elong R."/>
            <person name="Falk J."/>
            <person name="Farina A."/>
            <person name="Faro S."/>
            <person name="Ferguson D."/>
            <person name="Fisher S."/>
            <person name="Foley C.D."/>
            <person name="Franke A."/>
            <person name="Friedrich D."/>
            <person name="Gadbois L."/>
            <person name="Gearin G."/>
            <person name="Gearin C.R."/>
            <person name="Giannoukos G."/>
            <person name="Goode T."/>
            <person name="Graham J."/>
            <person name="Grandbois E."/>
            <person name="Grewal S."/>
            <person name="Gyaltsen K."/>
            <person name="Hafez N."/>
            <person name="Hagos B."/>
            <person name="Hall J."/>
            <person name="Henson C."/>
            <person name="Hollinger A."/>
            <person name="Honan T."/>
            <person name="Huard M.D."/>
            <person name="Hughes L."/>
            <person name="Hurhula B."/>
            <person name="Husby M.E."/>
            <person name="Kamat A."/>
            <person name="Kanga B."/>
            <person name="Kashin S."/>
            <person name="Khazanovich D."/>
            <person name="Kisner P."/>
            <person name="Lance K."/>
            <person name="Lara M."/>
            <person name="Lee W."/>
            <person name="Lennon N."/>
            <person name="Letendre F."/>
            <person name="LeVine R."/>
            <person name="Lipovsky A."/>
            <person name="Liu X."/>
            <person name="Liu J."/>
            <person name="Liu S."/>
            <person name="Lokyitsang T."/>
            <person name="Lokyitsang Y."/>
            <person name="Lubonja R."/>
            <person name="Lui A."/>
            <person name="MacDonald P."/>
            <person name="Magnisalis V."/>
            <person name="Maru K."/>
            <person name="Matthews C."/>
            <person name="McCusker W."/>
            <person name="McDonough S."/>
            <person name="Mehta T."/>
            <person name="Meldrim J."/>
            <person name="Meneus L."/>
            <person name="Mihai O."/>
            <person name="Mihalev A."/>
            <person name="Mihova T."/>
            <person name="Mittelman R."/>
            <person name="Mlenga V."/>
            <person name="Montmayeur A."/>
            <person name="Mulrain L."/>
            <person name="Navidi A."/>
            <person name="Naylor J."/>
            <person name="Negash T."/>
            <person name="Nguyen T."/>
            <person name="Nguyen N."/>
            <person name="Nicol R."/>
            <person name="Norbu C."/>
            <person name="Norbu N."/>
            <person name="Novod N."/>
            <person name="O'Neill B."/>
            <person name="Osman S."/>
            <person name="Markiewicz E."/>
            <person name="Oyono O.L."/>
            <person name="Patti C."/>
            <person name="Phunkhang P."/>
            <person name="Pierre F."/>
            <person name="Priest M."/>
            <person name="Raghuraman S."/>
            <person name="Rege F."/>
            <person name="Reyes R."/>
            <person name="Rise C."/>
            <person name="Rogov P."/>
            <person name="Ross K."/>
            <person name="Ryan E."/>
            <person name="Settipalli S."/>
            <person name="Shea T."/>
            <person name="Sherpa N."/>
            <person name="Shi L."/>
            <person name="Shih D."/>
            <person name="Sparrow T."/>
            <person name="Spaulding J."/>
            <person name="Stalker J."/>
            <person name="Stange-Thomann N."/>
            <person name="Stavropoulos S."/>
            <person name="Stone C."/>
            <person name="Strader C."/>
            <person name="Tesfaye S."/>
            <person name="Thomson T."/>
            <person name="Thoulutsang Y."/>
            <person name="Thoulutsang D."/>
            <person name="Topham K."/>
            <person name="Topping I."/>
            <person name="Tsamla T."/>
            <person name="Vassiliev H."/>
            <person name="Vo A."/>
            <person name="Wangchuk T."/>
            <person name="Wangdi T."/>
            <person name="Weiand M."/>
            <person name="Wilkinson J."/>
            <person name="Wilson A."/>
            <person name="Yadav S."/>
            <person name="Young G."/>
            <person name="Yu Q."/>
            <person name="Zembek L."/>
            <person name="Zhong D."/>
            <person name="Zimmer A."/>
            <person name="Zwirko Z."/>
            <person name="Jaffe D.B."/>
            <person name="Alvarez P."/>
            <person name="Brockman W."/>
            <person name="Butler J."/>
            <person name="Chin C."/>
            <person name="Gnerre S."/>
            <person name="Grabherr M."/>
            <person name="Kleber M."/>
            <person name="Mauceli E."/>
            <person name="MacCallum I."/>
        </authorList>
    </citation>
    <scope>NUCLEOTIDE SEQUENCE [LARGE SCALE GENOMIC DNA]</scope>
    <source>
        <strain evidence="2">Rob3c / Tucson 14021-0248.25</strain>
    </source>
</reference>
<organism evidence="2">
    <name type="scientific">Drosophila sechellia</name>
    <name type="common">Fruit fly</name>
    <dbReference type="NCBI Taxonomy" id="7238"/>
    <lineage>
        <taxon>Eukaryota</taxon>
        <taxon>Metazoa</taxon>
        <taxon>Ecdysozoa</taxon>
        <taxon>Arthropoda</taxon>
        <taxon>Hexapoda</taxon>
        <taxon>Insecta</taxon>
        <taxon>Pterygota</taxon>
        <taxon>Neoptera</taxon>
        <taxon>Endopterygota</taxon>
        <taxon>Diptera</taxon>
        <taxon>Brachycera</taxon>
        <taxon>Muscomorpha</taxon>
        <taxon>Ephydroidea</taxon>
        <taxon>Drosophilidae</taxon>
        <taxon>Drosophila</taxon>
        <taxon>Sophophora</taxon>
    </lineage>
</organism>
<dbReference type="Proteomes" id="UP000001292">
    <property type="component" value="Unassembled WGS sequence"/>
</dbReference>
<keyword evidence="2" id="KW-1185">Reference proteome</keyword>
<gene>
    <name evidence="1" type="primary">Dsec\GM11109</name>
    <name evidence="1" type="ORF">Dsec_GM11109</name>
</gene>
<dbReference type="HOGENOM" id="CLU_2485742_0_0_1"/>
<dbReference type="EMBL" id="CH676644">
    <property type="protein sequence ID" value="EDW56451.1"/>
    <property type="molecule type" value="Genomic_DNA"/>
</dbReference>
<accession>B4INT7</accession>
<dbReference type="PhylomeDB" id="B4INT7"/>
<dbReference type="STRING" id="7238.B4INT7"/>
<sequence>MADEKEKKEPVSEVGLRSLSEVQADNCPEFFWNYLTKNMRLKLGKWTKMITTNEFRRSLKQDWLNAIWTWRFVGLECNAKPLISWKV</sequence>
<evidence type="ECO:0000313" key="2">
    <source>
        <dbReference type="Proteomes" id="UP000001292"/>
    </source>
</evidence>
<dbReference type="AlphaFoldDB" id="B4INT7"/>
<evidence type="ECO:0000313" key="1">
    <source>
        <dbReference type="EMBL" id="EDW56451.1"/>
    </source>
</evidence>
<protein>
    <submittedName>
        <fullName evidence="1">GM11109</fullName>
    </submittedName>
</protein>